<dbReference type="EMBL" id="JAUZMZ010000001">
    <property type="protein sequence ID" value="MEE2030568.1"/>
    <property type="molecule type" value="Genomic_DNA"/>
</dbReference>
<sequence>MKTIVRAGIVAGVAAASMVWPVSAMSDPGGEQGIRYVALGDSRAAGPYLDAAAMVGGCARADAGYPNIVAGSLRAVAFVNVACTGARAEHVTSVPQHTPTGSVPPQIDSVMPDADLITLSIGGNDLGWSGLVSRCYTELPGEDAHCRTDPDTTPRMNAALDALGPKITATLTAIAQRAPRARVLLVGHGGIYDNRGCWPNIPTSDADAAFVTDFFSRMNRVLADSAATAGAEFVDVTVGARGHDACAPSEQRWYEGRQSLSLAKALHPTAAGMRHMAQRVVETVRRTAG</sequence>
<comment type="caution">
    <text evidence="3">The sequence shown here is derived from an EMBL/GenBank/DDBJ whole genome shotgun (WGS) entry which is preliminary data.</text>
</comment>
<feature type="signal peptide" evidence="1">
    <location>
        <begin position="1"/>
        <end position="26"/>
    </location>
</feature>
<keyword evidence="4" id="KW-1185">Reference proteome</keyword>
<keyword evidence="1" id="KW-0732">Signal</keyword>
<organism evidence="3 4">
    <name type="scientific">Rhodococcus chondri</name>
    <dbReference type="NCBI Taxonomy" id="3065941"/>
    <lineage>
        <taxon>Bacteria</taxon>
        <taxon>Bacillati</taxon>
        <taxon>Actinomycetota</taxon>
        <taxon>Actinomycetes</taxon>
        <taxon>Mycobacteriales</taxon>
        <taxon>Nocardiaceae</taxon>
        <taxon>Rhodococcus</taxon>
    </lineage>
</organism>
<dbReference type="EC" id="3.1.-.-" evidence="3"/>
<evidence type="ECO:0000259" key="2">
    <source>
        <dbReference type="Pfam" id="PF13472"/>
    </source>
</evidence>
<evidence type="ECO:0000256" key="1">
    <source>
        <dbReference type="SAM" id="SignalP"/>
    </source>
</evidence>
<dbReference type="InterPro" id="IPR036514">
    <property type="entry name" value="SGNH_hydro_sf"/>
</dbReference>
<name>A0ABU7JKJ9_9NOCA</name>
<dbReference type="InterPro" id="IPR037460">
    <property type="entry name" value="SEST-like"/>
</dbReference>
<dbReference type="Proteomes" id="UP001331936">
    <property type="component" value="Unassembled WGS sequence"/>
</dbReference>
<feature type="chain" id="PRO_5045844938" evidence="1">
    <location>
        <begin position="27"/>
        <end position="289"/>
    </location>
</feature>
<evidence type="ECO:0000313" key="4">
    <source>
        <dbReference type="Proteomes" id="UP001331936"/>
    </source>
</evidence>
<gene>
    <name evidence="3" type="ORF">Q8814_00305</name>
</gene>
<dbReference type="PANTHER" id="PTHR37981:SF1">
    <property type="entry name" value="SGNH HYDROLASE-TYPE ESTERASE DOMAIN-CONTAINING PROTEIN"/>
    <property type="match status" value="1"/>
</dbReference>
<protein>
    <submittedName>
        <fullName evidence="3">SGNH/GDSL hydrolase family protein</fullName>
        <ecNumber evidence="3">3.1.-.-</ecNumber>
    </submittedName>
</protein>
<proteinExistence type="predicted"/>
<dbReference type="Pfam" id="PF13472">
    <property type="entry name" value="Lipase_GDSL_2"/>
    <property type="match status" value="1"/>
</dbReference>
<keyword evidence="3" id="KW-0378">Hydrolase</keyword>
<dbReference type="PANTHER" id="PTHR37981">
    <property type="entry name" value="LIPASE 2"/>
    <property type="match status" value="1"/>
</dbReference>
<dbReference type="Gene3D" id="3.40.50.1110">
    <property type="entry name" value="SGNH hydrolase"/>
    <property type="match status" value="1"/>
</dbReference>
<dbReference type="CDD" id="cd01823">
    <property type="entry name" value="SEST_like"/>
    <property type="match status" value="1"/>
</dbReference>
<dbReference type="SUPFAM" id="SSF52266">
    <property type="entry name" value="SGNH hydrolase"/>
    <property type="match status" value="1"/>
</dbReference>
<feature type="domain" description="SGNH hydrolase-type esterase" evidence="2">
    <location>
        <begin position="38"/>
        <end position="274"/>
    </location>
</feature>
<reference evidence="3 4" key="1">
    <citation type="submission" date="2023-08" db="EMBL/GenBank/DDBJ databases">
        <authorList>
            <person name="Girao M."/>
            <person name="Carvalho M.F."/>
        </authorList>
    </citation>
    <scope>NUCLEOTIDE SEQUENCE [LARGE SCALE GENOMIC DNA]</scope>
    <source>
        <strain evidence="3 4">CC-R104</strain>
    </source>
</reference>
<dbReference type="GO" id="GO:0016787">
    <property type="term" value="F:hydrolase activity"/>
    <property type="evidence" value="ECO:0007669"/>
    <property type="project" value="UniProtKB-KW"/>
</dbReference>
<dbReference type="RefSeq" id="WP_408015786.1">
    <property type="nucleotide sequence ID" value="NZ_JAUZMZ010000001.1"/>
</dbReference>
<accession>A0ABU7JKJ9</accession>
<evidence type="ECO:0000313" key="3">
    <source>
        <dbReference type="EMBL" id="MEE2030568.1"/>
    </source>
</evidence>
<dbReference type="InterPro" id="IPR013830">
    <property type="entry name" value="SGNH_hydro"/>
</dbReference>